<dbReference type="GeneID" id="13392567"/>
<evidence type="ECO:0000313" key="1">
    <source>
        <dbReference type="EMBL" id="CBZ37905.1"/>
    </source>
</evidence>
<proteinExistence type="predicted"/>
<dbReference type="InterPro" id="IPR001353">
    <property type="entry name" value="Proteasome_sua/b"/>
</dbReference>
<sequence>MASGGSVIAIKYNGGVLMAADTLLSYGSLAKWPNIPRIKLL</sequence>
<dbReference type="Proteomes" id="UP000008980">
    <property type="component" value="Chromosome 34"/>
</dbReference>
<organism evidence="1 2">
    <name type="scientific">Leishmania donovani</name>
    <dbReference type="NCBI Taxonomy" id="5661"/>
    <lineage>
        <taxon>Eukaryota</taxon>
        <taxon>Discoba</taxon>
        <taxon>Euglenozoa</taxon>
        <taxon>Kinetoplastea</taxon>
        <taxon>Metakinetoplastina</taxon>
        <taxon>Trypanosomatida</taxon>
        <taxon>Trypanosomatidae</taxon>
        <taxon>Leishmaniinae</taxon>
        <taxon>Leishmania</taxon>
    </lineage>
</organism>
<dbReference type="Pfam" id="PF00227">
    <property type="entry name" value="Proteasome"/>
    <property type="match status" value="1"/>
</dbReference>
<accession>E9BRM6</accession>
<name>E9BRM6_LEIDO</name>
<dbReference type="InterPro" id="IPR029055">
    <property type="entry name" value="Ntn_hydrolases_N"/>
</dbReference>
<dbReference type="RefSeq" id="XP_003864587.1">
    <property type="nucleotide sequence ID" value="XM_003864539.1"/>
</dbReference>
<dbReference type="GO" id="GO:0051603">
    <property type="term" value="P:proteolysis involved in protein catabolic process"/>
    <property type="evidence" value="ECO:0007669"/>
    <property type="project" value="InterPro"/>
</dbReference>
<feature type="non-terminal residue" evidence="1">
    <location>
        <position position="41"/>
    </location>
</feature>
<reference evidence="1 2" key="1">
    <citation type="journal article" date="2011" name="Genome Res.">
        <title>Whole genome sequencing of multiple Leishmania donovani clinical isolates provides insights into population structure and mechanisms of drug resistance.</title>
        <authorList>
            <person name="Downing T."/>
            <person name="Imamura H."/>
            <person name="Decuypere S."/>
            <person name="Clark T.G."/>
            <person name="Coombs G.H."/>
            <person name="Cotton J.A."/>
            <person name="Hilley J.D."/>
            <person name="de Doncker S."/>
            <person name="Maes I."/>
            <person name="Mottram J.C."/>
            <person name="Quail M.A."/>
            <person name="Rijal S."/>
            <person name="Sanders M."/>
            <person name="Schonian G."/>
            <person name="Stark O."/>
            <person name="Sundar S."/>
            <person name="Vanaerschot M."/>
            <person name="Hertz-Fowler C."/>
            <person name="Dujardin J.C."/>
            <person name="Berriman M."/>
        </authorList>
    </citation>
    <scope>NUCLEOTIDE SEQUENCE [LARGE SCALE GENOMIC DNA]</scope>
    <source>
        <strain evidence="1 2">BPK282A1</strain>
    </source>
</reference>
<gene>
    <name evidence="1" type="ORF">LDBPK_044280</name>
</gene>
<dbReference type="SUPFAM" id="SSF56235">
    <property type="entry name" value="N-terminal nucleophile aminohydrolases (Ntn hydrolases)"/>
    <property type="match status" value="1"/>
</dbReference>
<dbReference type="GO" id="GO:0005839">
    <property type="term" value="C:proteasome core complex"/>
    <property type="evidence" value="ECO:0007669"/>
    <property type="project" value="InterPro"/>
</dbReference>
<reference evidence="2" key="2">
    <citation type="submission" date="2011-02" db="EMBL/GenBank/DDBJ databases">
        <title>Whole genome sequencing of Leishmania donovani clinical lines reveals dynamic variation related to drug resistance.</title>
        <authorList>
            <person name="Downing T."/>
            <person name="Imamura H."/>
            <person name="Sanders M."/>
            <person name="Decuypere S."/>
            <person name="Hertz-Fowler C."/>
            <person name="Clark T.G."/>
            <person name="Rijal S."/>
            <person name="Sundar S."/>
            <person name="Quail M.A."/>
            <person name="De Doncker S."/>
            <person name="Maes I."/>
            <person name="Vanaerschot M."/>
            <person name="Stark O."/>
            <person name="Schonian G."/>
            <person name="Dujardin J.C."/>
            <person name="Berriman M."/>
        </authorList>
    </citation>
    <scope>NUCLEOTIDE SEQUENCE [LARGE SCALE GENOMIC DNA]</scope>
    <source>
        <strain evidence="2">BPK282A1</strain>
    </source>
</reference>
<dbReference type="VEuPathDB" id="TriTrypDB:LdBPK_044280.1"/>
<dbReference type="EMBL" id="FR799621">
    <property type="protein sequence ID" value="CBZ37905.1"/>
    <property type="molecule type" value="Genomic_DNA"/>
</dbReference>
<protein>
    <submittedName>
        <fullName evidence="1">Uncharacterized protein</fullName>
    </submittedName>
</protein>
<dbReference type="KEGG" id="ldo:LDBPK_044280"/>
<evidence type="ECO:0000313" key="2">
    <source>
        <dbReference type="Proteomes" id="UP000008980"/>
    </source>
</evidence>
<dbReference type="Gene3D" id="3.60.20.10">
    <property type="entry name" value="Glutamine Phosphoribosylpyrophosphate, subunit 1, domain 1"/>
    <property type="match status" value="1"/>
</dbReference>
<dbReference type="AlphaFoldDB" id="E9BRM6"/>